<sequence>QNLTELVVVPGHAVFAGNSHSPTDIHLADAWSLEGFQSARDIVDFLTHIQRGADLMTNTPGALLVFSGGQTKFRAGMRSEAQSYWEIAQGQNWVPPNDMWRATTEEFARDSFENIMFSLCRFYELTAHYPVKITVISYQFKQNRFETLHRTALKIPETKFSYVPLPIENPPDPVKAKGEMNNAFSLFQTDPYGCDGALLEKKGRRNPFHRHHPYRESCPHLRDLFDYCNGPNKTIFSKLLPW</sequence>
<dbReference type="EMBL" id="ML002743">
    <property type="protein sequence ID" value="RKP35974.1"/>
    <property type="molecule type" value="Genomic_DNA"/>
</dbReference>
<dbReference type="PANTHER" id="PTHR28110">
    <property type="entry name" value="TRANSMEMBRANE PROTEIN"/>
    <property type="match status" value="1"/>
</dbReference>
<dbReference type="GO" id="GO:0005737">
    <property type="term" value="C:cytoplasm"/>
    <property type="evidence" value="ECO:0007669"/>
    <property type="project" value="TreeGrafter"/>
</dbReference>
<dbReference type="Proteomes" id="UP000268162">
    <property type="component" value="Unassembled WGS sequence"/>
</dbReference>
<dbReference type="AlphaFoldDB" id="A0A4P9ZR39"/>
<dbReference type="STRING" id="215637.A0A4P9ZR39"/>
<name>A0A4P9ZR39_9FUNG</name>
<dbReference type="PANTHER" id="PTHR28110:SF1">
    <property type="entry name" value="TRANSMEMBRANE PROTEIN"/>
    <property type="match status" value="1"/>
</dbReference>
<feature type="non-terminal residue" evidence="1">
    <location>
        <position position="242"/>
    </location>
</feature>
<proteinExistence type="predicted"/>
<organism evidence="1 2">
    <name type="scientific">Dimargaris cristalligena</name>
    <dbReference type="NCBI Taxonomy" id="215637"/>
    <lineage>
        <taxon>Eukaryota</taxon>
        <taxon>Fungi</taxon>
        <taxon>Fungi incertae sedis</taxon>
        <taxon>Zoopagomycota</taxon>
        <taxon>Kickxellomycotina</taxon>
        <taxon>Dimargaritomycetes</taxon>
        <taxon>Dimargaritales</taxon>
        <taxon>Dimargaritaceae</taxon>
        <taxon>Dimargaris</taxon>
    </lineage>
</organism>
<evidence type="ECO:0008006" key="3">
    <source>
        <dbReference type="Google" id="ProtNLM"/>
    </source>
</evidence>
<dbReference type="InterPro" id="IPR055323">
    <property type="entry name" value="C57A10.07/YOR238W"/>
</dbReference>
<feature type="non-terminal residue" evidence="1">
    <location>
        <position position="1"/>
    </location>
</feature>
<keyword evidence="2" id="KW-1185">Reference proteome</keyword>
<evidence type="ECO:0000313" key="1">
    <source>
        <dbReference type="EMBL" id="RKP35974.1"/>
    </source>
</evidence>
<reference evidence="2" key="1">
    <citation type="journal article" date="2018" name="Nat. Microbiol.">
        <title>Leveraging single-cell genomics to expand the fungal tree of life.</title>
        <authorList>
            <person name="Ahrendt S.R."/>
            <person name="Quandt C.A."/>
            <person name="Ciobanu D."/>
            <person name="Clum A."/>
            <person name="Salamov A."/>
            <person name="Andreopoulos B."/>
            <person name="Cheng J.F."/>
            <person name="Woyke T."/>
            <person name="Pelin A."/>
            <person name="Henrissat B."/>
            <person name="Reynolds N.K."/>
            <person name="Benny G.L."/>
            <person name="Smith M.E."/>
            <person name="James T.Y."/>
            <person name="Grigoriev I.V."/>
        </authorList>
    </citation>
    <scope>NUCLEOTIDE SEQUENCE [LARGE SCALE GENOMIC DNA]</scope>
    <source>
        <strain evidence="2">RSA 468</strain>
    </source>
</reference>
<protein>
    <recommendedName>
        <fullName evidence="3">DUF218 domain-containing protein</fullName>
    </recommendedName>
</protein>
<gene>
    <name evidence="1" type="ORF">BJ085DRAFT_6160</name>
</gene>
<accession>A0A4P9ZR39</accession>
<evidence type="ECO:0000313" key="2">
    <source>
        <dbReference type="Proteomes" id="UP000268162"/>
    </source>
</evidence>